<evidence type="ECO:0000256" key="3">
    <source>
        <dbReference type="ARBA" id="ARBA00022692"/>
    </source>
</evidence>
<evidence type="ECO:0000256" key="5">
    <source>
        <dbReference type="ARBA" id="ARBA00022989"/>
    </source>
</evidence>
<feature type="transmembrane region" description="Helical" evidence="7">
    <location>
        <begin position="379"/>
        <end position="398"/>
    </location>
</feature>
<feature type="transmembrane region" description="Helical" evidence="7">
    <location>
        <begin position="21"/>
        <end position="43"/>
    </location>
</feature>
<evidence type="ECO:0000256" key="7">
    <source>
        <dbReference type="SAM" id="Phobius"/>
    </source>
</evidence>
<feature type="transmembrane region" description="Helical" evidence="7">
    <location>
        <begin position="103"/>
        <end position="125"/>
    </location>
</feature>
<sequence length="491" mass="52164">MSNDSLSRTKNPPRTHLERRLTSAQISMIALSGALGTGLFLGAGSTISFAGPATVIAYLLAGSLALAVVWALAELVSAHPIPGGHGAIAAAHLGKLGGYLTRWNFAITMLTAVGAEVTATATYFQHWFPNLHLGLGTVLCSAFIITLNLATVRLYGFTEYWFSMIKVTAIVVFILLGLSVIFFGWPSDSPALGIVNLTEVTTDSGLSGFAPYGFSGILLAACMAVFSFGGIENVSVSAAESEHPQRDIPRAASTMIWRLLIFYVLAITVIVTLQPWTTTVANSGNADASPFVLVLDEVGISGAGHIMNAILIVAALSAANGCLYSGSRMIHSLAIDKMAPSFAACTSESGSPRGAVMLASCCFFIASALSIWSPNNAFMILYGCATVGILFTWVMVMITHLKFRQDWKARGLPAPRARLWGAPFTNWAVICTSVAIFIALYGCDLLPISFYAGIPYLLLLVGSYLLLSRVRTLPVPTELPYATDSAEEVQN</sequence>
<dbReference type="PANTHER" id="PTHR43495:SF5">
    <property type="entry name" value="GAMMA-AMINOBUTYRIC ACID PERMEASE"/>
    <property type="match status" value="1"/>
</dbReference>
<dbReference type="InterPro" id="IPR004840">
    <property type="entry name" value="Amino_acid_permease_CS"/>
</dbReference>
<feature type="domain" description="Amino acid permease/ SLC12A" evidence="8">
    <location>
        <begin position="26"/>
        <end position="464"/>
    </location>
</feature>
<feature type="transmembrane region" description="Helical" evidence="7">
    <location>
        <begin position="212"/>
        <end position="234"/>
    </location>
</feature>
<dbReference type="PROSITE" id="PS00218">
    <property type="entry name" value="AMINO_ACID_PERMEASE_1"/>
    <property type="match status" value="1"/>
</dbReference>
<feature type="transmembrane region" description="Helical" evidence="7">
    <location>
        <begin position="355"/>
        <end position="373"/>
    </location>
</feature>
<feature type="transmembrane region" description="Helical" evidence="7">
    <location>
        <begin position="298"/>
        <end position="319"/>
    </location>
</feature>
<dbReference type="PIRSF" id="PIRSF006060">
    <property type="entry name" value="AA_transporter"/>
    <property type="match status" value="1"/>
</dbReference>
<evidence type="ECO:0000256" key="1">
    <source>
        <dbReference type="ARBA" id="ARBA00004141"/>
    </source>
</evidence>
<feature type="transmembrane region" description="Helical" evidence="7">
    <location>
        <begin position="167"/>
        <end position="185"/>
    </location>
</feature>
<feature type="transmembrane region" description="Helical" evidence="7">
    <location>
        <begin position="131"/>
        <end position="155"/>
    </location>
</feature>
<dbReference type="PANTHER" id="PTHR43495">
    <property type="entry name" value="GABA PERMEASE"/>
    <property type="match status" value="1"/>
</dbReference>
<proteinExistence type="predicted"/>
<dbReference type="RefSeq" id="WP_309957357.1">
    <property type="nucleotide sequence ID" value="NZ_JAVDUJ010000001.1"/>
</dbReference>
<protein>
    <submittedName>
        <fullName evidence="9">L-asparagine transporter-like permease</fullName>
    </submittedName>
</protein>
<organism evidence="9 10">
    <name type="scientific">Arcanobacterium hippocoleae</name>
    <dbReference type="NCBI Taxonomy" id="149017"/>
    <lineage>
        <taxon>Bacteria</taxon>
        <taxon>Bacillati</taxon>
        <taxon>Actinomycetota</taxon>
        <taxon>Actinomycetes</taxon>
        <taxon>Actinomycetales</taxon>
        <taxon>Actinomycetaceae</taxon>
        <taxon>Arcanobacterium</taxon>
    </lineage>
</organism>
<dbReference type="Proteomes" id="UP001266099">
    <property type="component" value="Unassembled WGS sequence"/>
</dbReference>
<feature type="transmembrane region" description="Helical" evidence="7">
    <location>
        <begin position="55"/>
        <end position="73"/>
    </location>
</feature>
<feature type="transmembrane region" description="Helical" evidence="7">
    <location>
        <begin position="255"/>
        <end position="278"/>
    </location>
</feature>
<accession>A0ABU1T4E1</accession>
<feature type="transmembrane region" description="Helical" evidence="7">
    <location>
        <begin position="448"/>
        <end position="467"/>
    </location>
</feature>
<keyword evidence="10" id="KW-1185">Reference proteome</keyword>
<keyword evidence="3 7" id="KW-0812">Transmembrane</keyword>
<evidence type="ECO:0000256" key="6">
    <source>
        <dbReference type="ARBA" id="ARBA00023136"/>
    </source>
</evidence>
<evidence type="ECO:0000313" key="9">
    <source>
        <dbReference type="EMBL" id="MDR6940121.1"/>
    </source>
</evidence>
<name>A0ABU1T4E1_9ACTO</name>
<keyword evidence="4" id="KW-0029">Amino-acid transport</keyword>
<evidence type="ECO:0000313" key="10">
    <source>
        <dbReference type="Proteomes" id="UP001266099"/>
    </source>
</evidence>
<keyword evidence="2" id="KW-0813">Transport</keyword>
<evidence type="ECO:0000256" key="4">
    <source>
        <dbReference type="ARBA" id="ARBA00022970"/>
    </source>
</evidence>
<keyword evidence="6 7" id="KW-0472">Membrane</keyword>
<keyword evidence="5 7" id="KW-1133">Transmembrane helix</keyword>
<dbReference type="Pfam" id="PF00324">
    <property type="entry name" value="AA_permease"/>
    <property type="match status" value="1"/>
</dbReference>
<evidence type="ECO:0000259" key="8">
    <source>
        <dbReference type="Pfam" id="PF00324"/>
    </source>
</evidence>
<comment type="caution">
    <text evidence="9">The sequence shown here is derived from an EMBL/GenBank/DDBJ whole genome shotgun (WGS) entry which is preliminary data.</text>
</comment>
<dbReference type="InterPro" id="IPR004841">
    <property type="entry name" value="AA-permease/SLC12A_dom"/>
</dbReference>
<evidence type="ECO:0000256" key="2">
    <source>
        <dbReference type="ARBA" id="ARBA00022448"/>
    </source>
</evidence>
<gene>
    <name evidence="9" type="ORF">J2S36_001664</name>
</gene>
<feature type="transmembrane region" description="Helical" evidence="7">
    <location>
        <begin position="419"/>
        <end position="442"/>
    </location>
</feature>
<comment type="subcellular location">
    <subcellularLocation>
        <location evidence="1">Membrane</location>
        <topology evidence="1">Multi-pass membrane protein</topology>
    </subcellularLocation>
</comment>
<dbReference type="EMBL" id="JAVDUJ010000001">
    <property type="protein sequence ID" value="MDR6940121.1"/>
    <property type="molecule type" value="Genomic_DNA"/>
</dbReference>
<reference evidence="9 10" key="1">
    <citation type="submission" date="2023-07" db="EMBL/GenBank/DDBJ databases">
        <title>Sequencing the genomes of 1000 actinobacteria strains.</title>
        <authorList>
            <person name="Klenk H.-P."/>
        </authorList>
    </citation>
    <scope>NUCLEOTIDE SEQUENCE [LARGE SCALE GENOMIC DNA]</scope>
    <source>
        <strain evidence="9 10">DSM 15539</strain>
    </source>
</reference>
<dbReference type="Gene3D" id="1.20.1740.10">
    <property type="entry name" value="Amino acid/polyamine transporter I"/>
    <property type="match status" value="1"/>
</dbReference>